<dbReference type="InterPro" id="IPR006175">
    <property type="entry name" value="YjgF/YER057c/UK114"/>
</dbReference>
<comment type="caution">
    <text evidence="2">The sequence shown here is derived from an EMBL/GenBank/DDBJ whole genome shotgun (WGS) entry which is preliminary data.</text>
</comment>
<dbReference type="EMBL" id="MQWD01000001">
    <property type="protein sequence ID" value="PAP75146.1"/>
    <property type="molecule type" value="Genomic_DNA"/>
</dbReference>
<evidence type="ECO:0000313" key="3">
    <source>
        <dbReference type="Proteomes" id="UP000216339"/>
    </source>
</evidence>
<dbReference type="OrthoDB" id="9803101at2"/>
<dbReference type="InterPro" id="IPR006056">
    <property type="entry name" value="RidA"/>
</dbReference>
<dbReference type="PANTHER" id="PTHR11803:SF58">
    <property type="entry name" value="PROTEIN HMF1-RELATED"/>
    <property type="match status" value="1"/>
</dbReference>
<dbReference type="PANTHER" id="PTHR11803">
    <property type="entry name" value="2-IMINOBUTANOATE/2-IMINOPROPANOATE DEAMINASE RIDA"/>
    <property type="match status" value="1"/>
</dbReference>
<dbReference type="Proteomes" id="UP000216339">
    <property type="component" value="Unassembled WGS sequence"/>
</dbReference>
<keyword evidence="3" id="KW-1185">Reference proteome</keyword>
<dbReference type="GO" id="GO:0019239">
    <property type="term" value="F:deaminase activity"/>
    <property type="evidence" value="ECO:0007669"/>
    <property type="project" value="TreeGrafter"/>
</dbReference>
<reference evidence="2 3" key="1">
    <citation type="submission" date="2016-11" db="EMBL/GenBank/DDBJ databases">
        <title>Study of marine rhodopsin-containing bacteria.</title>
        <authorList>
            <person name="Yoshizawa S."/>
            <person name="Kumagai Y."/>
            <person name="Kogure K."/>
        </authorList>
    </citation>
    <scope>NUCLEOTIDE SEQUENCE [LARGE SCALE GENOMIC DNA]</scope>
    <source>
        <strain evidence="2 3">SAORIC-28</strain>
    </source>
</reference>
<comment type="similarity">
    <text evidence="1">Belongs to the RutC family.</text>
</comment>
<dbReference type="CDD" id="cd00448">
    <property type="entry name" value="YjgF_YER057c_UK114_family"/>
    <property type="match status" value="1"/>
</dbReference>
<dbReference type="Gene3D" id="3.30.1330.40">
    <property type="entry name" value="RutC-like"/>
    <property type="match status" value="1"/>
</dbReference>
<organism evidence="2 3">
    <name type="scientific">Rubrivirga marina</name>
    <dbReference type="NCBI Taxonomy" id="1196024"/>
    <lineage>
        <taxon>Bacteria</taxon>
        <taxon>Pseudomonadati</taxon>
        <taxon>Rhodothermota</taxon>
        <taxon>Rhodothermia</taxon>
        <taxon>Rhodothermales</taxon>
        <taxon>Rubricoccaceae</taxon>
        <taxon>Rubrivirga</taxon>
    </lineage>
</organism>
<name>A0A271IV77_9BACT</name>
<dbReference type="GO" id="GO:0005829">
    <property type="term" value="C:cytosol"/>
    <property type="evidence" value="ECO:0007669"/>
    <property type="project" value="TreeGrafter"/>
</dbReference>
<evidence type="ECO:0000313" key="2">
    <source>
        <dbReference type="EMBL" id="PAP75146.1"/>
    </source>
</evidence>
<evidence type="ECO:0000256" key="1">
    <source>
        <dbReference type="ARBA" id="ARBA00010552"/>
    </source>
</evidence>
<dbReference type="NCBIfam" id="TIGR00004">
    <property type="entry name" value="Rid family detoxifying hydrolase"/>
    <property type="match status" value="1"/>
</dbReference>
<protein>
    <recommendedName>
        <fullName evidence="4">Reactive intermediate/imine deaminase</fullName>
    </recommendedName>
</protein>
<dbReference type="Pfam" id="PF01042">
    <property type="entry name" value="Ribonuc_L-PSP"/>
    <property type="match status" value="1"/>
</dbReference>
<dbReference type="AlphaFoldDB" id="A0A271IV77"/>
<proteinExistence type="inferred from homology"/>
<evidence type="ECO:0008006" key="4">
    <source>
        <dbReference type="Google" id="ProtNLM"/>
    </source>
</evidence>
<accession>A0A271IV77</accession>
<sequence>MDVLSAPGAPAAVGPYSHAVRVGGLLFCSGQVALDPEAGTLVGDEVAAQTEQVFKNIRAVLAAAGADLRDVVKTTVFLDTMDDFQAMNGVYAEAFGDHRPARSTVAVDRLPVGALVEIEVIAEIAS</sequence>
<dbReference type="FunFam" id="3.30.1330.40:FF:000001">
    <property type="entry name" value="L-PSP family endoribonuclease"/>
    <property type="match status" value="1"/>
</dbReference>
<dbReference type="SUPFAM" id="SSF55298">
    <property type="entry name" value="YjgF-like"/>
    <property type="match status" value="1"/>
</dbReference>
<dbReference type="InterPro" id="IPR035959">
    <property type="entry name" value="RutC-like_sf"/>
</dbReference>
<dbReference type="RefSeq" id="WP_095508780.1">
    <property type="nucleotide sequence ID" value="NZ_MQWD01000001.1"/>
</dbReference>
<gene>
    <name evidence="2" type="ORF">BSZ37_01140</name>
</gene>